<evidence type="ECO:0000313" key="9">
    <source>
        <dbReference type="Proteomes" id="UP000594638"/>
    </source>
</evidence>
<evidence type="ECO:0000256" key="3">
    <source>
        <dbReference type="ARBA" id="ARBA00006483"/>
    </source>
</evidence>
<gene>
    <name evidence="8" type="ORF">OLEA9_A121701</name>
</gene>
<comment type="similarity">
    <text evidence="3 7">Belongs to the PRA1 family.</text>
</comment>
<keyword evidence="9" id="KW-1185">Reference proteome</keyword>
<evidence type="ECO:0000256" key="4">
    <source>
        <dbReference type="ARBA" id="ARBA00022692"/>
    </source>
</evidence>
<evidence type="ECO:0000313" key="8">
    <source>
        <dbReference type="EMBL" id="CAA2976326.1"/>
    </source>
</evidence>
<dbReference type="PANTHER" id="PTHR19317:SF2">
    <property type="entry name" value="PRA1 FAMILY PROTEIN F2"/>
    <property type="match status" value="1"/>
</dbReference>
<protein>
    <recommendedName>
        <fullName evidence="7">PRA1 family protein</fullName>
    </recommendedName>
</protein>
<dbReference type="InterPro" id="IPR004895">
    <property type="entry name" value="Prenylated_rab_accept_PRA1"/>
</dbReference>
<comment type="function">
    <text evidence="1 7">May be involved in both secretory and endocytic intracellular trafficking in the endosomal/prevacuolar compartments.</text>
</comment>
<comment type="caution">
    <text evidence="8">The sequence shown here is derived from an EMBL/GenBank/DDBJ whole genome shotgun (WGS) entry which is preliminary data.</text>
</comment>
<evidence type="ECO:0000256" key="1">
    <source>
        <dbReference type="ARBA" id="ARBA00002501"/>
    </source>
</evidence>
<feature type="transmembrane region" description="Helical" evidence="7">
    <location>
        <begin position="166"/>
        <end position="183"/>
    </location>
</feature>
<feature type="non-terminal residue" evidence="8">
    <location>
        <position position="1"/>
    </location>
</feature>
<accession>A0A8S0RCQ9</accession>
<dbReference type="AlphaFoldDB" id="A0A8S0RCQ9"/>
<evidence type="ECO:0000256" key="5">
    <source>
        <dbReference type="ARBA" id="ARBA00022989"/>
    </source>
</evidence>
<dbReference type="GO" id="GO:0005783">
    <property type="term" value="C:endoplasmic reticulum"/>
    <property type="evidence" value="ECO:0007669"/>
    <property type="project" value="UniProtKB-ARBA"/>
</dbReference>
<dbReference type="Pfam" id="PF03208">
    <property type="entry name" value="PRA1"/>
    <property type="match status" value="1"/>
</dbReference>
<evidence type="ECO:0000256" key="6">
    <source>
        <dbReference type="ARBA" id="ARBA00023136"/>
    </source>
</evidence>
<feature type="transmembrane region" description="Helical" evidence="7">
    <location>
        <begin position="110"/>
        <end position="128"/>
    </location>
</feature>
<dbReference type="Proteomes" id="UP000594638">
    <property type="component" value="Unassembled WGS sequence"/>
</dbReference>
<keyword evidence="7" id="KW-0813">Transport</keyword>
<dbReference type="GO" id="GO:0016020">
    <property type="term" value="C:membrane"/>
    <property type="evidence" value="ECO:0007669"/>
    <property type="project" value="UniProtKB-SubCell"/>
</dbReference>
<evidence type="ECO:0000256" key="2">
    <source>
        <dbReference type="ARBA" id="ARBA00004141"/>
    </source>
</evidence>
<feature type="transmembrane region" description="Helical" evidence="7">
    <location>
        <begin position="87"/>
        <end position="104"/>
    </location>
</feature>
<dbReference type="Gramene" id="OE9A121701T2">
    <property type="protein sequence ID" value="OE9A121701C2"/>
    <property type="gene ID" value="OE9A121701"/>
</dbReference>
<dbReference type="OrthoDB" id="63113at2759"/>
<keyword evidence="6 7" id="KW-0472">Membrane</keyword>
<keyword evidence="5 7" id="KW-1133">Transmembrane helix</keyword>
<evidence type="ECO:0000256" key="7">
    <source>
        <dbReference type="RuleBase" id="RU363107"/>
    </source>
</evidence>
<dbReference type="PANTHER" id="PTHR19317">
    <property type="entry name" value="PRENYLATED RAB ACCEPTOR 1-RELATED"/>
    <property type="match status" value="1"/>
</dbReference>
<keyword evidence="4 7" id="KW-0812">Transmembrane</keyword>
<reference evidence="8 9" key="1">
    <citation type="submission" date="2019-12" db="EMBL/GenBank/DDBJ databases">
        <authorList>
            <person name="Alioto T."/>
            <person name="Alioto T."/>
            <person name="Gomez Garrido J."/>
        </authorList>
    </citation>
    <scope>NUCLEOTIDE SEQUENCE [LARGE SCALE GENOMIC DNA]</scope>
</reference>
<dbReference type="GO" id="GO:0005794">
    <property type="term" value="C:Golgi apparatus"/>
    <property type="evidence" value="ECO:0007669"/>
    <property type="project" value="TreeGrafter"/>
</dbReference>
<name>A0A8S0RCQ9_OLEEU</name>
<sequence>IALCSSPFYIFHGHLRRLRIKMTSYGTIPTSSSPAGNPVNLEYISRAKERIKAGLGTRRPWREMFNFRCFNLPSTSGAFSRIKTNLAFFRMNYVIIVLLILFLSLLWHPISLIVFIVMMAIWLFLYFLRDEPLMIFGWLITDCVVLIVLSVVTIVVLLLTHATTNILVSLLVGVVVVLIHAVVRKTDDLYVDEEAAGGLLTSPPGDTS</sequence>
<comment type="subcellular location">
    <subcellularLocation>
        <location evidence="2 7">Membrane</location>
        <topology evidence="2 7">Multi-pass membrane protein</topology>
    </subcellularLocation>
</comment>
<organism evidence="8 9">
    <name type="scientific">Olea europaea subsp. europaea</name>
    <dbReference type="NCBI Taxonomy" id="158383"/>
    <lineage>
        <taxon>Eukaryota</taxon>
        <taxon>Viridiplantae</taxon>
        <taxon>Streptophyta</taxon>
        <taxon>Embryophyta</taxon>
        <taxon>Tracheophyta</taxon>
        <taxon>Spermatophyta</taxon>
        <taxon>Magnoliopsida</taxon>
        <taxon>eudicotyledons</taxon>
        <taxon>Gunneridae</taxon>
        <taxon>Pentapetalae</taxon>
        <taxon>asterids</taxon>
        <taxon>lamiids</taxon>
        <taxon>Lamiales</taxon>
        <taxon>Oleaceae</taxon>
        <taxon>Oleeae</taxon>
        <taxon>Olea</taxon>
    </lineage>
</organism>
<dbReference type="EMBL" id="CACTIH010002404">
    <property type="protein sequence ID" value="CAA2976326.1"/>
    <property type="molecule type" value="Genomic_DNA"/>
</dbReference>
<proteinExistence type="inferred from homology"/>
<dbReference type="GO" id="GO:0016192">
    <property type="term" value="P:vesicle-mediated transport"/>
    <property type="evidence" value="ECO:0007669"/>
    <property type="project" value="TreeGrafter"/>
</dbReference>
<feature type="transmembrane region" description="Helical" evidence="7">
    <location>
        <begin position="135"/>
        <end position="160"/>
    </location>
</feature>